<comment type="caution">
    <text evidence="1">The sequence shown here is derived from an EMBL/GenBank/DDBJ whole genome shotgun (WGS) entry which is preliminary data.</text>
</comment>
<sequence>MQNSLRPPQASPARPRIMVLEQPAVGTDWLLRLACCGATSRRFSSCRRRRTSEEISLVRWRWNGSSGLIHGYPSGKAELSTLFKMIILVV</sequence>
<protein>
    <submittedName>
        <fullName evidence="1">Uncharacterized protein</fullName>
    </submittedName>
</protein>
<name>A0A3L6SCI1_PANMI</name>
<evidence type="ECO:0000313" key="2">
    <source>
        <dbReference type="Proteomes" id="UP000275267"/>
    </source>
</evidence>
<organism evidence="1 2">
    <name type="scientific">Panicum miliaceum</name>
    <name type="common">Proso millet</name>
    <name type="synonym">Broomcorn millet</name>
    <dbReference type="NCBI Taxonomy" id="4540"/>
    <lineage>
        <taxon>Eukaryota</taxon>
        <taxon>Viridiplantae</taxon>
        <taxon>Streptophyta</taxon>
        <taxon>Embryophyta</taxon>
        <taxon>Tracheophyta</taxon>
        <taxon>Spermatophyta</taxon>
        <taxon>Magnoliopsida</taxon>
        <taxon>Liliopsida</taxon>
        <taxon>Poales</taxon>
        <taxon>Poaceae</taxon>
        <taxon>PACMAD clade</taxon>
        <taxon>Panicoideae</taxon>
        <taxon>Panicodae</taxon>
        <taxon>Paniceae</taxon>
        <taxon>Panicinae</taxon>
        <taxon>Panicum</taxon>
        <taxon>Panicum sect. Panicum</taxon>
    </lineage>
</organism>
<evidence type="ECO:0000313" key="1">
    <source>
        <dbReference type="EMBL" id="RLN18638.1"/>
    </source>
</evidence>
<gene>
    <name evidence="1" type="ORF">C2845_PM02G18500</name>
</gene>
<dbReference type="AlphaFoldDB" id="A0A3L6SCI1"/>
<keyword evidence="2" id="KW-1185">Reference proteome</keyword>
<accession>A0A3L6SCI1</accession>
<reference evidence="2" key="1">
    <citation type="journal article" date="2019" name="Nat. Commun.">
        <title>The genome of broomcorn millet.</title>
        <authorList>
            <person name="Zou C."/>
            <person name="Miki D."/>
            <person name="Li D."/>
            <person name="Tang Q."/>
            <person name="Xiao L."/>
            <person name="Rajput S."/>
            <person name="Deng P."/>
            <person name="Jia W."/>
            <person name="Huang R."/>
            <person name="Zhang M."/>
            <person name="Sun Y."/>
            <person name="Hu J."/>
            <person name="Fu X."/>
            <person name="Schnable P.S."/>
            <person name="Li F."/>
            <person name="Zhang H."/>
            <person name="Feng B."/>
            <person name="Zhu X."/>
            <person name="Liu R."/>
            <person name="Schnable J.C."/>
            <person name="Zhu J.-K."/>
            <person name="Zhang H."/>
        </authorList>
    </citation>
    <scope>NUCLEOTIDE SEQUENCE [LARGE SCALE GENOMIC DNA]</scope>
</reference>
<dbReference type="EMBL" id="PQIB02000005">
    <property type="protein sequence ID" value="RLN18638.1"/>
    <property type="molecule type" value="Genomic_DNA"/>
</dbReference>
<proteinExistence type="predicted"/>
<dbReference type="Proteomes" id="UP000275267">
    <property type="component" value="Unassembled WGS sequence"/>
</dbReference>